<name>A0A9W9Z3G0_9CNID</name>
<dbReference type="Proteomes" id="UP001163046">
    <property type="component" value="Unassembled WGS sequence"/>
</dbReference>
<feature type="compositionally biased region" description="Polar residues" evidence="1">
    <location>
        <begin position="77"/>
        <end position="99"/>
    </location>
</feature>
<sequence>MARSDAISEALNTVNNGDGLELLADLCQGLSDNSCHSLSPSATTHYSDSPPLSASSNSINSPRSSPSPPFIVDIDSSPANCSTETQEKNGSSAAANKGQTEVELSPTTPLEKPGKKRKSAAETGDQLPKDFKVLPLRQLVKEKVESKVLDTTVRKTIVADNCNAVWQFSQTLRKEQRVKMAKMIVEQYPFLKQSYNPPEFIREFARTIRRNPITFLTEVAPRWESYFPHIATYARGFPASITMMQMHDEDKTSPDVKQLAVLGALEIMMNKKRGVKAPSGVVEIREAPQDVNKMCKEEKRAGRSLSCCAPQAVDPLTG</sequence>
<evidence type="ECO:0000256" key="1">
    <source>
        <dbReference type="SAM" id="MobiDB-lite"/>
    </source>
</evidence>
<accession>A0A9W9Z3G0</accession>
<evidence type="ECO:0000313" key="2">
    <source>
        <dbReference type="EMBL" id="KAJ7372519.1"/>
    </source>
</evidence>
<reference evidence="2" key="1">
    <citation type="submission" date="2023-01" db="EMBL/GenBank/DDBJ databases">
        <title>Genome assembly of the deep-sea coral Lophelia pertusa.</title>
        <authorList>
            <person name="Herrera S."/>
            <person name="Cordes E."/>
        </authorList>
    </citation>
    <scope>NUCLEOTIDE SEQUENCE</scope>
    <source>
        <strain evidence="2">USNM1676648</strain>
        <tissue evidence="2">Polyp</tissue>
    </source>
</reference>
<feature type="compositionally biased region" description="Low complexity" evidence="1">
    <location>
        <begin position="47"/>
        <end position="64"/>
    </location>
</feature>
<proteinExistence type="predicted"/>
<comment type="caution">
    <text evidence="2">The sequence shown here is derived from an EMBL/GenBank/DDBJ whole genome shotgun (WGS) entry which is preliminary data.</text>
</comment>
<feature type="region of interest" description="Disordered" evidence="1">
    <location>
        <begin position="39"/>
        <end position="126"/>
    </location>
</feature>
<dbReference type="EMBL" id="MU826836">
    <property type="protein sequence ID" value="KAJ7372519.1"/>
    <property type="molecule type" value="Genomic_DNA"/>
</dbReference>
<gene>
    <name evidence="2" type="ORF">OS493_019028</name>
</gene>
<dbReference type="AlphaFoldDB" id="A0A9W9Z3G0"/>
<keyword evidence="3" id="KW-1185">Reference proteome</keyword>
<organism evidence="2 3">
    <name type="scientific">Desmophyllum pertusum</name>
    <dbReference type="NCBI Taxonomy" id="174260"/>
    <lineage>
        <taxon>Eukaryota</taxon>
        <taxon>Metazoa</taxon>
        <taxon>Cnidaria</taxon>
        <taxon>Anthozoa</taxon>
        <taxon>Hexacorallia</taxon>
        <taxon>Scleractinia</taxon>
        <taxon>Caryophylliina</taxon>
        <taxon>Caryophylliidae</taxon>
        <taxon>Desmophyllum</taxon>
    </lineage>
</organism>
<evidence type="ECO:0000313" key="3">
    <source>
        <dbReference type="Proteomes" id="UP001163046"/>
    </source>
</evidence>
<protein>
    <submittedName>
        <fullName evidence="2">Uncharacterized protein</fullName>
    </submittedName>
</protein>